<dbReference type="Pfam" id="PF07701">
    <property type="entry name" value="HNOBA"/>
    <property type="match status" value="1"/>
</dbReference>
<keyword evidence="19" id="KW-1185">Reference proteome</keyword>
<keyword evidence="10" id="KW-0325">Glycoprotein</keyword>
<evidence type="ECO:0000313" key="18">
    <source>
        <dbReference type="EMBL" id="ESP02583.1"/>
    </source>
</evidence>
<evidence type="ECO:0000256" key="3">
    <source>
        <dbReference type="ARBA" id="ARBA00022692"/>
    </source>
</evidence>
<organism evidence="18 19">
    <name type="scientific">Lottia gigantea</name>
    <name type="common">Giant owl limpet</name>
    <dbReference type="NCBI Taxonomy" id="225164"/>
    <lineage>
        <taxon>Eukaryota</taxon>
        <taxon>Metazoa</taxon>
        <taxon>Spiralia</taxon>
        <taxon>Lophotrochozoa</taxon>
        <taxon>Mollusca</taxon>
        <taxon>Gastropoda</taxon>
        <taxon>Patellogastropoda</taxon>
        <taxon>Lottioidea</taxon>
        <taxon>Lottiidae</taxon>
        <taxon>Lottia</taxon>
    </lineage>
</organism>
<gene>
    <name evidence="18" type="ORF">LOTGIDRAFT_138191</name>
</gene>
<reference evidence="18 19" key="1">
    <citation type="journal article" date="2013" name="Nature">
        <title>Insights into bilaterian evolution from three spiralian genomes.</title>
        <authorList>
            <person name="Simakov O."/>
            <person name="Marletaz F."/>
            <person name="Cho S.J."/>
            <person name="Edsinger-Gonzales E."/>
            <person name="Havlak P."/>
            <person name="Hellsten U."/>
            <person name="Kuo D.H."/>
            <person name="Larsson T."/>
            <person name="Lv J."/>
            <person name="Arendt D."/>
            <person name="Savage R."/>
            <person name="Osoegawa K."/>
            <person name="de Jong P."/>
            <person name="Grimwood J."/>
            <person name="Chapman J.A."/>
            <person name="Shapiro H."/>
            <person name="Aerts A."/>
            <person name="Otillar R.P."/>
            <person name="Terry A.Y."/>
            <person name="Boore J.L."/>
            <person name="Grigoriev I.V."/>
            <person name="Lindberg D.R."/>
            <person name="Seaver E.C."/>
            <person name="Weisblat D.A."/>
            <person name="Putnam N.H."/>
            <person name="Rokhsar D.S."/>
        </authorList>
    </citation>
    <scope>NUCLEOTIDE SEQUENCE [LARGE SCALE GENOMIC DNA]</scope>
</reference>
<dbReference type="InterPro" id="IPR011009">
    <property type="entry name" value="Kinase-like_dom_sf"/>
</dbReference>
<dbReference type="InterPro" id="IPR001054">
    <property type="entry name" value="A/G_cyclase"/>
</dbReference>
<dbReference type="RefSeq" id="XP_009046723.1">
    <property type="nucleotide sequence ID" value="XM_009048475.1"/>
</dbReference>
<dbReference type="CTD" id="20234015"/>
<evidence type="ECO:0000313" key="19">
    <source>
        <dbReference type="Proteomes" id="UP000030746"/>
    </source>
</evidence>
<keyword evidence="15" id="KW-0175">Coiled coil</keyword>
<keyword evidence="3" id="KW-0812">Transmembrane</keyword>
<dbReference type="InterPro" id="IPR011645">
    <property type="entry name" value="HNOB_dom_associated"/>
</dbReference>
<dbReference type="HOGENOM" id="CLU_001072_11_2_1"/>
<dbReference type="GO" id="GO:0004383">
    <property type="term" value="F:guanylate cyclase activity"/>
    <property type="evidence" value="ECO:0007669"/>
    <property type="project" value="UniProtKB-EC"/>
</dbReference>
<keyword evidence="6" id="KW-1133">Transmembrane helix</keyword>
<dbReference type="Gene3D" id="1.10.510.10">
    <property type="entry name" value="Transferase(Phosphotransferase) domain 1"/>
    <property type="match status" value="1"/>
</dbReference>
<dbReference type="AlphaFoldDB" id="V4AYC2"/>
<dbReference type="SUPFAM" id="SSF56112">
    <property type="entry name" value="Protein kinase-like (PK-like)"/>
    <property type="match status" value="1"/>
</dbReference>
<feature type="domain" description="Guanylate cyclase" evidence="17">
    <location>
        <begin position="333"/>
        <end position="463"/>
    </location>
</feature>
<dbReference type="SUPFAM" id="SSF55073">
    <property type="entry name" value="Nucleotide cyclase"/>
    <property type="match status" value="1"/>
</dbReference>
<dbReference type="GO" id="GO:0005525">
    <property type="term" value="F:GTP binding"/>
    <property type="evidence" value="ECO:0007669"/>
    <property type="project" value="UniProtKB-KW"/>
</dbReference>
<dbReference type="GeneID" id="20234015"/>
<dbReference type="InterPro" id="IPR029787">
    <property type="entry name" value="Nucleotide_cyclase"/>
</dbReference>
<keyword evidence="8" id="KW-0472">Membrane</keyword>
<evidence type="ECO:0000256" key="1">
    <source>
        <dbReference type="ARBA" id="ARBA00004479"/>
    </source>
</evidence>
<accession>V4AYC2</accession>
<evidence type="ECO:0000256" key="7">
    <source>
        <dbReference type="ARBA" id="ARBA00023134"/>
    </source>
</evidence>
<dbReference type="PROSITE" id="PS50125">
    <property type="entry name" value="GUANYLATE_CYCLASE_2"/>
    <property type="match status" value="1"/>
</dbReference>
<feature type="coiled-coil region" evidence="15">
    <location>
        <begin position="270"/>
        <end position="308"/>
    </location>
</feature>
<keyword evidence="12 14" id="KW-0141">cGMP biosynthesis</keyword>
<sequence>YSVFQNSGPFTLNAVAIYHRLKHSISPLNQDYSMNKHFNFQIRDINQTNIAKVIGACIETNYKCIVVEHCSKGTLEDVLGSTEITLDAHFKFSLAIDIAQGMTFIHQSSIHHHGNLSSMVCLIDNRFSVKITDVGLRCLYSRMKTDTSKQEYINGCLWKAPEHLRNDDVFGSREGDVYSFGIILQEIITRESPFSLETLDIGAKDVVMKVKEHHYPPFRPKIDVPPKLVEMFDLMRRCWSEDPNERPAFNSMVKALKQMTSKFGESGNLLDNLLKRMELYANNLEKMVDEKTQEVKEEKKRSEELLYQILPKSVAERLKCGLRVEPEAFDCITIYFSDICGFTTISARSKPMEVVDLLNDLYSCFDAILEEFDVYKVETIGDAYMVASGLPQRNGHKHAEEIARMSLALLKAIDSFRMRHLPDEKLKLRIGLHSGPVCAGVVGVKMPRYCLFGDTVNTASRMESHGEGLKIHMSEPTTNILKKYTSLNIEKRGNIEIKGKGFMTTYWLLDGCKTTETHSITS</sequence>
<comment type="subcellular location">
    <subcellularLocation>
        <location evidence="1">Membrane</location>
        <topology evidence="1">Single-pass type I membrane protein</topology>
    </subcellularLocation>
</comment>
<feature type="domain" description="Protein kinase" evidence="16">
    <location>
        <begin position="1"/>
        <end position="263"/>
    </location>
</feature>
<keyword evidence="4" id="KW-0732">Signal</keyword>
<name>V4AYC2_LOTGI</name>
<dbReference type="GO" id="GO:0001653">
    <property type="term" value="F:peptide receptor activity"/>
    <property type="evidence" value="ECO:0007669"/>
    <property type="project" value="TreeGrafter"/>
</dbReference>
<dbReference type="Proteomes" id="UP000030746">
    <property type="component" value="Unassembled WGS sequence"/>
</dbReference>
<evidence type="ECO:0000259" key="16">
    <source>
        <dbReference type="PROSITE" id="PS50011"/>
    </source>
</evidence>
<comment type="catalytic activity">
    <reaction evidence="14">
        <text>GTP = 3',5'-cyclic GMP + diphosphate</text>
        <dbReference type="Rhea" id="RHEA:13665"/>
        <dbReference type="ChEBI" id="CHEBI:33019"/>
        <dbReference type="ChEBI" id="CHEBI:37565"/>
        <dbReference type="ChEBI" id="CHEBI:57746"/>
        <dbReference type="EC" id="4.6.1.2"/>
    </reaction>
</comment>
<evidence type="ECO:0000256" key="13">
    <source>
        <dbReference type="RuleBase" id="RU000405"/>
    </source>
</evidence>
<dbReference type="GO" id="GO:0035556">
    <property type="term" value="P:intracellular signal transduction"/>
    <property type="evidence" value="ECO:0007669"/>
    <property type="project" value="InterPro"/>
</dbReference>
<dbReference type="GO" id="GO:0005886">
    <property type="term" value="C:plasma membrane"/>
    <property type="evidence" value="ECO:0007669"/>
    <property type="project" value="TreeGrafter"/>
</dbReference>
<dbReference type="PANTHER" id="PTHR11920:SF494">
    <property type="entry name" value="ATRIAL NATRIURETIC PEPTIDE RECEPTOR 2"/>
    <property type="match status" value="1"/>
</dbReference>
<evidence type="ECO:0000256" key="9">
    <source>
        <dbReference type="ARBA" id="ARBA00023170"/>
    </source>
</evidence>
<protein>
    <recommendedName>
        <fullName evidence="2 14">Guanylate cyclase</fullName>
        <ecNumber evidence="2 14">4.6.1.2</ecNumber>
    </recommendedName>
</protein>
<evidence type="ECO:0000256" key="10">
    <source>
        <dbReference type="ARBA" id="ARBA00023180"/>
    </source>
</evidence>
<dbReference type="OMA" id="EINIDWM"/>
<dbReference type="FunFam" id="3.30.70.1230:FF:000004">
    <property type="entry name" value="Guanylate cyclase"/>
    <property type="match status" value="1"/>
</dbReference>
<dbReference type="PROSITE" id="PS00452">
    <property type="entry name" value="GUANYLATE_CYCLASE_1"/>
    <property type="match status" value="1"/>
</dbReference>
<dbReference type="PANTHER" id="PTHR11920">
    <property type="entry name" value="GUANYLYL CYCLASE"/>
    <property type="match status" value="1"/>
</dbReference>
<evidence type="ECO:0000256" key="11">
    <source>
        <dbReference type="ARBA" id="ARBA00023239"/>
    </source>
</evidence>
<evidence type="ECO:0000256" key="8">
    <source>
        <dbReference type="ARBA" id="ARBA00023136"/>
    </source>
</evidence>
<dbReference type="GO" id="GO:0005524">
    <property type="term" value="F:ATP binding"/>
    <property type="evidence" value="ECO:0007669"/>
    <property type="project" value="InterPro"/>
</dbReference>
<dbReference type="CDD" id="cd07302">
    <property type="entry name" value="CHD"/>
    <property type="match status" value="1"/>
</dbReference>
<keyword evidence="5" id="KW-0547">Nucleotide-binding</keyword>
<dbReference type="SMART" id="SM00044">
    <property type="entry name" value="CYCc"/>
    <property type="match status" value="1"/>
</dbReference>
<dbReference type="GO" id="GO:0007168">
    <property type="term" value="P:receptor guanylyl cyclase signaling pathway"/>
    <property type="evidence" value="ECO:0007669"/>
    <property type="project" value="TreeGrafter"/>
</dbReference>
<dbReference type="InterPro" id="IPR000719">
    <property type="entry name" value="Prot_kinase_dom"/>
</dbReference>
<evidence type="ECO:0000256" key="15">
    <source>
        <dbReference type="SAM" id="Coils"/>
    </source>
</evidence>
<dbReference type="InterPro" id="IPR050401">
    <property type="entry name" value="Cyclic_nucleotide_synthase"/>
</dbReference>
<evidence type="ECO:0000256" key="14">
    <source>
        <dbReference type="RuleBase" id="RU003431"/>
    </source>
</evidence>
<dbReference type="Pfam" id="PF00211">
    <property type="entry name" value="Guanylate_cyc"/>
    <property type="match status" value="1"/>
</dbReference>
<dbReference type="InterPro" id="IPR001245">
    <property type="entry name" value="Ser-Thr/Tyr_kinase_cat_dom"/>
</dbReference>
<evidence type="ECO:0000256" key="5">
    <source>
        <dbReference type="ARBA" id="ARBA00022741"/>
    </source>
</evidence>
<dbReference type="GO" id="GO:0004016">
    <property type="term" value="F:adenylate cyclase activity"/>
    <property type="evidence" value="ECO:0007669"/>
    <property type="project" value="TreeGrafter"/>
</dbReference>
<feature type="non-terminal residue" evidence="18">
    <location>
        <position position="1"/>
    </location>
</feature>
<dbReference type="Pfam" id="PF07714">
    <property type="entry name" value="PK_Tyr_Ser-Thr"/>
    <property type="match status" value="1"/>
</dbReference>
<comment type="similarity">
    <text evidence="13">Belongs to the adenylyl cyclase class-4/guanylyl cyclase family.</text>
</comment>
<dbReference type="OrthoDB" id="60033at2759"/>
<evidence type="ECO:0000256" key="6">
    <source>
        <dbReference type="ARBA" id="ARBA00022989"/>
    </source>
</evidence>
<dbReference type="GO" id="GO:0004672">
    <property type="term" value="F:protein kinase activity"/>
    <property type="evidence" value="ECO:0007669"/>
    <property type="project" value="InterPro"/>
</dbReference>
<dbReference type="KEGG" id="lgi:LOTGIDRAFT_138191"/>
<evidence type="ECO:0000256" key="4">
    <source>
        <dbReference type="ARBA" id="ARBA00022729"/>
    </source>
</evidence>
<evidence type="ECO:0000259" key="17">
    <source>
        <dbReference type="PROSITE" id="PS50125"/>
    </source>
</evidence>
<evidence type="ECO:0000256" key="2">
    <source>
        <dbReference type="ARBA" id="ARBA00012202"/>
    </source>
</evidence>
<evidence type="ECO:0000256" key="12">
    <source>
        <dbReference type="ARBA" id="ARBA00023293"/>
    </source>
</evidence>
<dbReference type="EMBL" id="KB200170">
    <property type="protein sequence ID" value="ESP02583.1"/>
    <property type="molecule type" value="Genomic_DNA"/>
</dbReference>
<dbReference type="InterPro" id="IPR018297">
    <property type="entry name" value="A/G_cyclase_CS"/>
</dbReference>
<keyword evidence="7" id="KW-0342">GTP-binding</keyword>
<dbReference type="PROSITE" id="PS50011">
    <property type="entry name" value="PROTEIN_KINASE_DOM"/>
    <property type="match status" value="1"/>
</dbReference>
<dbReference type="EC" id="4.6.1.2" evidence="2 14"/>
<keyword evidence="11 13" id="KW-0456">Lyase</keyword>
<keyword evidence="9" id="KW-0675">Receptor</keyword>
<proteinExistence type="inferred from homology"/>
<dbReference type="Gene3D" id="3.30.70.1230">
    <property type="entry name" value="Nucleotide cyclase"/>
    <property type="match status" value="1"/>
</dbReference>